<evidence type="ECO:0008006" key="2">
    <source>
        <dbReference type="Google" id="ProtNLM"/>
    </source>
</evidence>
<protein>
    <recommendedName>
        <fullName evidence="2">Galactose oxidase-like Early set domain-containing protein</fullName>
    </recommendedName>
</protein>
<dbReference type="SUPFAM" id="SSF50965">
    <property type="entry name" value="Galactose oxidase, central domain"/>
    <property type="match status" value="1"/>
</dbReference>
<dbReference type="Gene3D" id="2.120.10.80">
    <property type="entry name" value="Kelch-type beta propeller"/>
    <property type="match status" value="1"/>
</dbReference>
<proteinExistence type="predicted"/>
<comment type="caution">
    <text evidence="1">The sequence shown here is derived from an EMBL/GenBank/DDBJ whole genome shotgun (WGS) entry which is preliminary data.</text>
</comment>
<dbReference type="InterPro" id="IPR011043">
    <property type="entry name" value="Gal_Oxase/kelch_b-propeller"/>
</dbReference>
<reference evidence="1" key="1">
    <citation type="journal article" date="2014" name="Front. Microbiol.">
        <title>High frequency of phylogenetically diverse reductive dehalogenase-homologous genes in deep subseafloor sedimentary metagenomes.</title>
        <authorList>
            <person name="Kawai M."/>
            <person name="Futagami T."/>
            <person name="Toyoda A."/>
            <person name="Takaki Y."/>
            <person name="Nishi S."/>
            <person name="Hori S."/>
            <person name="Arai W."/>
            <person name="Tsubouchi T."/>
            <person name="Morono Y."/>
            <person name="Uchiyama I."/>
            <person name="Ito T."/>
            <person name="Fujiyama A."/>
            <person name="Inagaki F."/>
            <person name="Takami H."/>
        </authorList>
    </citation>
    <scope>NUCLEOTIDE SEQUENCE</scope>
    <source>
        <strain evidence="1">Expedition CK06-06</strain>
    </source>
</reference>
<gene>
    <name evidence="1" type="ORF">S01H1_67301</name>
</gene>
<evidence type="ECO:0000313" key="1">
    <source>
        <dbReference type="EMBL" id="GAG37518.1"/>
    </source>
</evidence>
<name>X0XLK3_9ZZZZ</name>
<feature type="non-terminal residue" evidence="1">
    <location>
        <position position="249"/>
    </location>
</feature>
<feature type="non-terminal residue" evidence="1">
    <location>
        <position position="1"/>
    </location>
</feature>
<organism evidence="1">
    <name type="scientific">marine sediment metagenome</name>
    <dbReference type="NCBI Taxonomy" id="412755"/>
    <lineage>
        <taxon>unclassified sequences</taxon>
        <taxon>metagenomes</taxon>
        <taxon>ecological metagenomes</taxon>
    </lineage>
</organism>
<dbReference type="InterPro" id="IPR015915">
    <property type="entry name" value="Kelch-typ_b-propeller"/>
</dbReference>
<dbReference type="EMBL" id="BARS01044563">
    <property type="protein sequence ID" value="GAG37518.1"/>
    <property type="molecule type" value="Genomic_DNA"/>
</dbReference>
<sequence length="249" mass="28305">SLTVNKDGFEVNARGHPVPVAPFVHSYRMITYDTDRKIFTHMWSPSGYWRKHFPKRVALIEKHKARLNGLGRGWSKINQSSPWMYDTVAGHWRRLKTKSKTPAAGHGAHLIYLPPQKKFFFLGKGGTHMYDPAKNDWAALKPTGPRPPQPIDAASCYDPKRQRVYMAMGSYPKRKIEGVENRVWAYDIVKNTWIDLKAKGKLPPRPRKVSGSGITRMHYDSANDVIVFFSFGADISGSLETQGVYVYSP</sequence>
<accession>X0XLK3</accession>
<dbReference type="AlphaFoldDB" id="X0XLK3"/>